<dbReference type="Proteomes" id="UP001432027">
    <property type="component" value="Unassembled WGS sequence"/>
</dbReference>
<dbReference type="GO" id="GO:0003723">
    <property type="term" value="F:RNA binding"/>
    <property type="evidence" value="ECO:0007669"/>
    <property type="project" value="UniProtKB-KW"/>
</dbReference>
<evidence type="ECO:0000256" key="1">
    <source>
        <dbReference type="ARBA" id="ARBA00004496"/>
    </source>
</evidence>
<keyword evidence="6" id="KW-0479">Metal-binding</keyword>
<evidence type="ECO:0000256" key="10">
    <source>
        <dbReference type="ARBA" id="ARBA00022833"/>
    </source>
</evidence>
<dbReference type="InterPro" id="IPR014001">
    <property type="entry name" value="Helicase_ATP-bd"/>
</dbReference>
<dbReference type="InterPro" id="IPR001650">
    <property type="entry name" value="Helicase_C-like"/>
</dbReference>
<evidence type="ECO:0000256" key="12">
    <source>
        <dbReference type="ARBA" id="ARBA00022859"/>
    </source>
</evidence>
<evidence type="ECO:0000313" key="21">
    <source>
        <dbReference type="Proteomes" id="UP001432027"/>
    </source>
</evidence>
<feature type="domain" description="Helicase ATP-binding" evidence="17">
    <location>
        <begin position="278"/>
        <end position="456"/>
    </location>
</feature>
<dbReference type="GO" id="GO:0005524">
    <property type="term" value="F:ATP binding"/>
    <property type="evidence" value="ECO:0007669"/>
    <property type="project" value="UniProtKB-KW"/>
</dbReference>
<keyword evidence="8" id="KW-0378">Hydrolase</keyword>
<dbReference type="EC" id="3.6.4.13" evidence="3"/>
<dbReference type="PROSITE" id="PS51194">
    <property type="entry name" value="HELICASE_CTER"/>
    <property type="match status" value="1"/>
</dbReference>
<gene>
    <name evidence="20" type="ORF">PENTCL1PPCAC_1133</name>
</gene>
<dbReference type="Pfam" id="PF00270">
    <property type="entry name" value="DEAD"/>
    <property type="match status" value="1"/>
</dbReference>
<keyword evidence="4" id="KW-0963">Cytoplasm</keyword>
<evidence type="ECO:0000256" key="9">
    <source>
        <dbReference type="ARBA" id="ARBA00022806"/>
    </source>
</evidence>
<dbReference type="Gene3D" id="1.20.1320.30">
    <property type="match status" value="1"/>
</dbReference>
<dbReference type="Pfam" id="PF00271">
    <property type="entry name" value="Helicase_C"/>
    <property type="match status" value="1"/>
</dbReference>
<evidence type="ECO:0000259" key="18">
    <source>
        <dbReference type="PROSITE" id="PS51194"/>
    </source>
</evidence>
<name>A0AAV5SE60_9BILA</name>
<keyword evidence="14" id="KW-0051">Antiviral defense</keyword>
<keyword evidence="11" id="KW-0067">ATP-binding</keyword>
<evidence type="ECO:0000256" key="14">
    <source>
        <dbReference type="ARBA" id="ARBA00023118"/>
    </source>
</evidence>
<dbReference type="GO" id="GO:0051607">
    <property type="term" value="P:defense response to virus"/>
    <property type="evidence" value="ECO:0007669"/>
    <property type="project" value="UniProtKB-KW"/>
</dbReference>
<sequence>FIPLSRATMLPRCLLPPRDQQGKANKKAISFSGLFTDEIEDYLKLNFTHCYSFERYFKNDVFEELVRRESLSLEVARKATTGNEAYEILDRLMIEDNLDLWGQIHFPDVPSSSSFEVFSSRFLIPSGNFLVLDRVAAVLHVEPLIELMCPGPKYPSLRAAMANGPQIKANMARRFLRELPRLEGRGEDWFWSLIEACTQDAHNITRTLPYLLPNWQIELATHRSLVSSSSHSFDSLQRVLVAGASCRPPAEFEPYREEMTVAETCEMPELREYQKELVERTNRGENTIVCAPTGSGKTVVGAHVALHHLRSRAKEGKPARVVMIVPKVFLVEQQAKLFKNYTKKEYYIAKLSGDTAETGEPQLITFLSGDIVVLTPQILVNMLQSENEKARVYVADITLLLLDECHHTDKKNPYNMIMQAVKEGKHHRPQVVGLTASLGVGDGGIIVETQAFNHIVRMCVRMGARSVTTVMRNKEELAGWVKLPEDVIRRVMPMPLGDRRFHSYIVNAMSFVERHLYLEFDALIAEQQPNINFDMLARFPPLERFEEYTQAVVNVDTELRKLTDGERKWRLKRGIDFVKMYHNALLLNDLLPASYAFEQLSSDVSELDSLSPSGRHCSFLDFFNREQREFEMRVESEEDKEILQELRKELTNQFRVDSNSRVLIFCLRRETAQLLAKYLNQMRIEGMGRAEVLTSTNAASVKNGQSNSEQRAVIESFTKGLSKVIVATSVAEEGLDVAACNLIIKYNTTGNVISLVQQRGRARALGSRSVLLALDEKVYLKEYRNKSAEEIMMRTVVKIYEMGDAVFGEAIDKERIVQAKQEANEKEAEKRNANKHRELSLLCEKCNAPVCSSHSLRLFHKHFISVDSGLWRRMRVQAKKGAMIDSTYMVAGIIRCTCEREIGRVVKIQGQFVPTIQAEAILFKTTAGSLLSKTKKWKGIAANLLDVREGTTLEASAMNRALQSSNANLSKAMENLCLL</sequence>
<feature type="domain" description="Helicase C-terminal" evidence="18">
    <location>
        <begin position="642"/>
        <end position="803"/>
    </location>
</feature>
<evidence type="ECO:0000256" key="7">
    <source>
        <dbReference type="ARBA" id="ARBA00022741"/>
    </source>
</evidence>
<dbReference type="GO" id="GO:0046872">
    <property type="term" value="F:metal ion binding"/>
    <property type="evidence" value="ECO:0007669"/>
    <property type="project" value="UniProtKB-KW"/>
</dbReference>
<dbReference type="SMART" id="SM00490">
    <property type="entry name" value="HELICc"/>
    <property type="match status" value="1"/>
</dbReference>
<dbReference type="InterPro" id="IPR051363">
    <property type="entry name" value="RLR_Helicase"/>
</dbReference>
<evidence type="ECO:0000256" key="8">
    <source>
        <dbReference type="ARBA" id="ARBA00022801"/>
    </source>
</evidence>
<dbReference type="PANTHER" id="PTHR14074:SF16">
    <property type="entry name" value="ANTIVIRAL INNATE IMMUNE RESPONSE RECEPTOR RIG-I"/>
    <property type="match status" value="1"/>
</dbReference>
<keyword evidence="7" id="KW-0547">Nucleotide-binding</keyword>
<dbReference type="SUPFAM" id="SSF52540">
    <property type="entry name" value="P-loop containing nucleoside triphosphate hydrolases"/>
    <property type="match status" value="1"/>
</dbReference>
<keyword evidence="10" id="KW-0862">Zinc</keyword>
<dbReference type="GO" id="GO:0045087">
    <property type="term" value="P:innate immune response"/>
    <property type="evidence" value="ECO:0007669"/>
    <property type="project" value="UniProtKB-KW"/>
</dbReference>
<comment type="catalytic activity">
    <reaction evidence="15">
        <text>ATP + H2O = ADP + phosphate + H(+)</text>
        <dbReference type="Rhea" id="RHEA:13065"/>
        <dbReference type="ChEBI" id="CHEBI:15377"/>
        <dbReference type="ChEBI" id="CHEBI:15378"/>
        <dbReference type="ChEBI" id="CHEBI:30616"/>
        <dbReference type="ChEBI" id="CHEBI:43474"/>
        <dbReference type="ChEBI" id="CHEBI:456216"/>
        <dbReference type="EC" id="3.6.4.13"/>
    </reaction>
    <physiologicalReaction direction="left-to-right" evidence="15">
        <dbReference type="Rhea" id="RHEA:13066"/>
    </physiologicalReaction>
</comment>
<evidence type="ECO:0000259" key="19">
    <source>
        <dbReference type="PROSITE" id="PS51789"/>
    </source>
</evidence>
<keyword evidence="12" id="KW-0391">Immunity</keyword>
<keyword evidence="13" id="KW-0694">RNA-binding</keyword>
<feature type="domain" description="RLR CTR" evidence="19">
    <location>
        <begin position="829"/>
        <end position="954"/>
    </location>
</feature>
<evidence type="ECO:0000256" key="3">
    <source>
        <dbReference type="ARBA" id="ARBA00012552"/>
    </source>
</evidence>
<evidence type="ECO:0000256" key="5">
    <source>
        <dbReference type="ARBA" id="ARBA00022588"/>
    </source>
</evidence>
<dbReference type="Pfam" id="PF11648">
    <property type="entry name" value="RIG-I_C-RD"/>
    <property type="match status" value="1"/>
</dbReference>
<feature type="coiled-coil region" evidence="16">
    <location>
        <begin position="620"/>
        <end position="653"/>
    </location>
</feature>
<evidence type="ECO:0000313" key="20">
    <source>
        <dbReference type="EMBL" id="GMS78958.1"/>
    </source>
</evidence>
<dbReference type="InterPro" id="IPR011545">
    <property type="entry name" value="DEAD/DEAH_box_helicase_dom"/>
</dbReference>
<evidence type="ECO:0000259" key="17">
    <source>
        <dbReference type="PROSITE" id="PS51192"/>
    </source>
</evidence>
<evidence type="ECO:0000256" key="15">
    <source>
        <dbReference type="ARBA" id="ARBA00049390"/>
    </source>
</evidence>
<dbReference type="AlphaFoldDB" id="A0AAV5SE60"/>
<keyword evidence="9" id="KW-0347">Helicase</keyword>
<feature type="non-terminal residue" evidence="20">
    <location>
        <position position="979"/>
    </location>
</feature>
<comment type="caution">
    <text evidence="20">The sequence shown here is derived from an EMBL/GenBank/DDBJ whole genome shotgun (WGS) entry which is preliminary data.</text>
</comment>
<comment type="subcellular location">
    <subcellularLocation>
        <location evidence="1">Cytoplasm</location>
    </subcellularLocation>
</comment>
<protein>
    <recommendedName>
        <fullName evidence="3">RNA helicase</fullName>
        <ecNumber evidence="3">3.6.4.13</ecNumber>
    </recommendedName>
</protein>
<keyword evidence="5" id="KW-0399">Innate immunity</keyword>
<dbReference type="GO" id="GO:0005737">
    <property type="term" value="C:cytoplasm"/>
    <property type="evidence" value="ECO:0007669"/>
    <property type="project" value="UniProtKB-SubCell"/>
</dbReference>
<evidence type="ECO:0000256" key="2">
    <source>
        <dbReference type="ARBA" id="ARBA00006866"/>
    </source>
</evidence>
<evidence type="ECO:0000256" key="6">
    <source>
        <dbReference type="ARBA" id="ARBA00022723"/>
    </source>
</evidence>
<evidence type="ECO:0000256" key="13">
    <source>
        <dbReference type="ARBA" id="ARBA00022884"/>
    </source>
</evidence>
<keyword evidence="16" id="KW-0175">Coiled coil</keyword>
<feature type="non-terminal residue" evidence="20">
    <location>
        <position position="1"/>
    </location>
</feature>
<dbReference type="SMART" id="SM00487">
    <property type="entry name" value="DEXDc"/>
    <property type="match status" value="1"/>
</dbReference>
<dbReference type="GO" id="GO:0003724">
    <property type="term" value="F:RNA helicase activity"/>
    <property type="evidence" value="ECO:0007669"/>
    <property type="project" value="UniProtKB-EC"/>
</dbReference>
<dbReference type="Gene3D" id="2.170.150.30">
    <property type="entry name" value="RIG-I-like receptor, C-terminal regulatory domain"/>
    <property type="match status" value="1"/>
</dbReference>
<dbReference type="PANTHER" id="PTHR14074">
    <property type="entry name" value="HELICASE WITH DEATH DOMAIN-RELATED"/>
    <property type="match status" value="1"/>
</dbReference>
<organism evidence="20 21">
    <name type="scientific">Pristionchus entomophagus</name>
    <dbReference type="NCBI Taxonomy" id="358040"/>
    <lineage>
        <taxon>Eukaryota</taxon>
        <taxon>Metazoa</taxon>
        <taxon>Ecdysozoa</taxon>
        <taxon>Nematoda</taxon>
        <taxon>Chromadorea</taxon>
        <taxon>Rhabditida</taxon>
        <taxon>Rhabditina</taxon>
        <taxon>Diplogasteromorpha</taxon>
        <taxon>Diplogasteroidea</taxon>
        <taxon>Neodiplogasteridae</taxon>
        <taxon>Pristionchus</taxon>
    </lineage>
</organism>
<reference evidence="20" key="1">
    <citation type="submission" date="2023-10" db="EMBL/GenBank/DDBJ databases">
        <title>Genome assembly of Pristionchus species.</title>
        <authorList>
            <person name="Yoshida K."/>
            <person name="Sommer R.J."/>
        </authorList>
    </citation>
    <scope>NUCLEOTIDE SEQUENCE</scope>
    <source>
        <strain evidence="20">RS0144</strain>
    </source>
</reference>
<evidence type="ECO:0000256" key="11">
    <source>
        <dbReference type="ARBA" id="ARBA00022840"/>
    </source>
</evidence>
<dbReference type="PROSITE" id="PS51192">
    <property type="entry name" value="HELICASE_ATP_BIND_1"/>
    <property type="match status" value="1"/>
</dbReference>
<dbReference type="InterPro" id="IPR021673">
    <property type="entry name" value="RLR_CTR"/>
</dbReference>
<dbReference type="InterPro" id="IPR041204">
    <property type="entry name" value="RIG-I-like_C"/>
</dbReference>
<dbReference type="Pfam" id="PF18119">
    <property type="entry name" value="RIG-I_C"/>
    <property type="match status" value="1"/>
</dbReference>
<accession>A0AAV5SE60</accession>
<evidence type="ECO:0000256" key="16">
    <source>
        <dbReference type="SAM" id="Coils"/>
    </source>
</evidence>
<dbReference type="EMBL" id="BTSX01000001">
    <property type="protein sequence ID" value="GMS78958.1"/>
    <property type="molecule type" value="Genomic_DNA"/>
</dbReference>
<proteinExistence type="inferred from homology"/>
<comment type="similarity">
    <text evidence="2">Belongs to the helicase family. RLR subfamily.</text>
</comment>
<dbReference type="InterPro" id="IPR027417">
    <property type="entry name" value="P-loop_NTPase"/>
</dbReference>
<dbReference type="GO" id="GO:0016787">
    <property type="term" value="F:hydrolase activity"/>
    <property type="evidence" value="ECO:0007669"/>
    <property type="project" value="UniProtKB-KW"/>
</dbReference>
<evidence type="ECO:0000256" key="4">
    <source>
        <dbReference type="ARBA" id="ARBA00022490"/>
    </source>
</evidence>
<dbReference type="PROSITE" id="PS51789">
    <property type="entry name" value="RLR_CTR"/>
    <property type="match status" value="1"/>
</dbReference>
<dbReference type="Gene3D" id="3.40.50.300">
    <property type="entry name" value="P-loop containing nucleotide triphosphate hydrolases"/>
    <property type="match status" value="2"/>
</dbReference>
<dbReference type="InterPro" id="IPR038557">
    <property type="entry name" value="RLR_C_sf"/>
</dbReference>
<keyword evidence="21" id="KW-1185">Reference proteome</keyword>